<dbReference type="AlphaFoldDB" id="A0A318D091"/>
<dbReference type="Proteomes" id="UP000247689">
    <property type="component" value="Unassembled WGS sequence"/>
</dbReference>
<feature type="chain" id="PRO_5016282191" description="EF-hand domain-containing protein" evidence="1">
    <location>
        <begin position="29"/>
        <end position="206"/>
    </location>
</feature>
<keyword evidence="3" id="KW-1185">Reference proteome</keyword>
<comment type="caution">
    <text evidence="2">The sequence shown here is derived from an EMBL/GenBank/DDBJ whole genome shotgun (WGS) entry which is preliminary data.</text>
</comment>
<organism evidence="2 3">
    <name type="scientific">Kangiella spongicola</name>
    <dbReference type="NCBI Taxonomy" id="796379"/>
    <lineage>
        <taxon>Bacteria</taxon>
        <taxon>Pseudomonadati</taxon>
        <taxon>Pseudomonadota</taxon>
        <taxon>Gammaproteobacteria</taxon>
        <taxon>Kangiellales</taxon>
        <taxon>Kangiellaceae</taxon>
        <taxon>Kangiella</taxon>
    </lineage>
</organism>
<evidence type="ECO:0000313" key="3">
    <source>
        <dbReference type="Proteomes" id="UP000247689"/>
    </source>
</evidence>
<dbReference type="EMBL" id="QICH01000003">
    <property type="protein sequence ID" value="PXF62650.1"/>
    <property type="molecule type" value="Genomic_DNA"/>
</dbReference>
<dbReference type="OrthoDB" id="6193439at2"/>
<reference evidence="2 3" key="1">
    <citation type="submission" date="2018-05" db="EMBL/GenBank/DDBJ databases">
        <title>Kangiella spongicola genome sequence.</title>
        <authorList>
            <person name="Maclea K.S."/>
            <person name="Goen A.E."/>
            <person name="Kelley C."/>
            <person name="Underriner A."/>
            <person name="Silverwood T."/>
            <person name="Trachtenberg A.M."/>
        </authorList>
    </citation>
    <scope>NUCLEOTIDE SEQUENCE [LARGE SCALE GENOMIC DNA]</scope>
    <source>
        <strain evidence="2 3">ATCC BAA-2076</strain>
    </source>
</reference>
<evidence type="ECO:0000256" key="1">
    <source>
        <dbReference type="SAM" id="SignalP"/>
    </source>
</evidence>
<gene>
    <name evidence="2" type="ORF">DL796_09985</name>
</gene>
<dbReference type="RefSeq" id="WP_110201559.1">
    <property type="nucleotide sequence ID" value="NZ_QICH01000003.1"/>
</dbReference>
<dbReference type="InterPro" id="IPR021655">
    <property type="entry name" value="Put_metal-bd"/>
</dbReference>
<accession>A0A318D091</accession>
<protein>
    <recommendedName>
        <fullName evidence="4">EF-hand domain-containing protein</fullName>
    </recommendedName>
</protein>
<evidence type="ECO:0008006" key="4">
    <source>
        <dbReference type="Google" id="ProtNLM"/>
    </source>
</evidence>
<feature type="signal peptide" evidence="1">
    <location>
        <begin position="1"/>
        <end position="28"/>
    </location>
</feature>
<name>A0A318D091_9GAMM</name>
<dbReference type="Pfam" id="PF11617">
    <property type="entry name" value="Cu-binding_MopE"/>
    <property type="match status" value="1"/>
</dbReference>
<proteinExistence type="predicted"/>
<sequence length="206" mass="22090">MYKLIGTTLITALFGLIALFFIAPVAQAGTMDKAIKYCRDYKKDTGVGCSAQKCPCGRKTKKIKKWDRSGLKVGICACASKKDLKAAANATPEVQCRKNSDCSDGVFCNGEEKCRSGQCVQGTGPCGKDGKCFEREKSCKVPCEDKDGDGYAAMHCGGDDCDDNDPKRSPGNKEVCDSKGIDEDCNARTVGDLDLDGDGFVSMKCR</sequence>
<keyword evidence="1" id="KW-0732">Signal</keyword>
<evidence type="ECO:0000313" key="2">
    <source>
        <dbReference type="EMBL" id="PXF62650.1"/>
    </source>
</evidence>